<sequence length="196" mass="19949">MSNPGSAIVWSASGGTAAVINGLEAVYPEAYVLGPAYTVEVAPGDNLALHHAIGLAPAGTVLVVGNGGQQTAHLGDILAQACSERGILGVIIDGAIRDRPEIVKQQFPVFHVGTSPAGPAKDGPGAVERPVVVRGTRVEPGDIVCADADGVAVVAAGDWERVRGEIAALEAREAEIMARIAAGETTVDIYGLKELS</sequence>
<dbReference type="Gene3D" id="3.50.30.40">
    <property type="entry name" value="Ribonuclease E inhibitor RraA/RraA-like"/>
    <property type="match status" value="1"/>
</dbReference>
<protein>
    <submittedName>
        <fullName evidence="1">Unannotated protein</fullName>
    </submittedName>
</protein>
<gene>
    <name evidence="1" type="ORF">UFOPK2399_01655</name>
</gene>
<name>A0A6J6Q496_9ZZZZ</name>
<dbReference type="PANTHER" id="PTHR33254">
    <property type="entry name" value="4-HYDROXY-4-METHYL-2-OXOGLUTARATE ALDOLASE 3-RELATED"/>
    <property type="match status" value="1"/>
</dbReference>
<dbReference type="CDD" id="cd16841">
    <property type="entry name" value="RraA_family"/>
    <property type="match status" value="1"/>
</dbReference>
<dbReference type="PANTHER" id="PTHR33254:SF4">
    <property type="entry name" value="4-HYDROXY-4-METHYL-2-OXOGLUTARATE ALDOLASE 3-RELATED"/>
    <property type="match status" value="1"/>
</dbReference>
<accession>A0A6J6Q496</accession>
<reference evidence="1" key="1">
    <citation type="submission" date="2020-05" db="EMBL/GenBank/DDBJ databases">
        <authorList>
            <person name="Chiriac C."/>
            <person name="Salcher M."/>
            <person name="Ghai R."/>
            <person name="Kavagutti S V."/>
        </authorList>
    </citation>
    <scope>NUCLEOTIDE SEQUENCE</scope>
</reference>
<dbReference type="InterPro" id="IPR005493">
    <property type="entry name" value="RraA/RraA-like"/>
</dbReference>
<dbReference type="EMBL" id="CAEZXP010000006">
    <property type="protein sequence ID" value="CAB4705827.1"/>
    <property type="molecule type" value="Genomic_DNA"/>
</dbReference>
<evidence type="ECO:0000313" key="1">
    <source>
        <dbReference type="EMBL" id="CAB4705827.1"/>
    </source>
</evidence>
<dbReference type="InterPro" id="IPR036704">
    <property type="entry name" value="RraA/RraA-like_sf"/>
</dbReference>
<proteinExistence type="predicted"/>
<organism evidence="1">
    <name type="scientific">freshwater metagenome</name>
    <dbReference type="NCBI Taxonomy" id="449393"/>
    <lineage>
        <taxon>unclassified sequences</taxon>
        <taxon>metagenomes</taxon>
        <taxon>ecological metagenomes</taxon>
    </lineage>
</organism>
<dbReference type="Pfam" id="PF03737">
    <property type="entry name" value="RraA-like"/>
    <property type="match status" value="1"/>
</dbReference>
<dbReference type="SUPFAM" id="SSF89562">
    <property type="entry name" value="RraA-like"/>
    <property type="match status" value="1"/>
</dbReference>
<dbReference type="AlphaFoldDB" id="A0A6J6Q496"/>